<dbReference type="AlphaFoldDB" id="G4QGB6"/>
<dbReference type="HOGENOM" id="CLU_111159_1_0_6"/>
<dbReference type="PROSITE" id="PS51371">
    <property type="entry name" value="CBS"/>
    <property type="match status" value="1"/>
</dbReference>
<keyword evidence="1" id="KW-0129">CBS domain</keyword>
<evidence type="ECO:0000313" key="3">
    <source>
        <dbReference type="EMBL" id="AEP29441.1"/>
    </source>
</evidence>
<evidence type="ECO:0000313" key="4">
    <source>
        <dbReference type="Proteomes" id="UP000009282"/>
    </source>
</evidence>
<reference evidence="3 4" key="1">
    <citation type="journal article" date="2011" name="J. Bacteriol.">
        <title>Complete genome sequence of seawater bacterium Glaciecola nitratireducens FR1064T.</title>
        <authorList>
            <person name="Bian F."/>
            <person name="Qin Q.L."/>
            <person name="Xie B.B."/>
            <person name="Shu Y.L."/>
            <person name="Zhang X.Y."/>
            <person name="Yu Y."/>
            <person name="Chen B."/>
            <person name="Chen X.L."/>
            <person name="Zhou B.C."/>
            <person name="Zhang Y.Z."/>
        </authorList>
    </citation>
    <scope>NUCLEOTIDE SEQUENCE [LARGE SCALE GENOMIC DNA]</scope>
    <source>
        <strain evidence="4">JCM 12485 / KCTC 12276 / FR1064</strain>
    </source>
</reference>
<feature type="domain" description="CBS" evidence="2">
    <location>
        <begin position="108"/>
        <end position="171"/>
    </location>
</feature>
<dbReference type="Proteomes" id="UP000009282">
    <property type="component" value="Chromosome"/>
</dbReference>
<proteinExistence type="predicted"/>
<dbReference type="Pfam" id="PF00571">
    <property type="entry name" value="CBS"/>
    <property type="match status" value="2"/>
</dbReference>
<dbReference type="KEGG" id="gni:GNIT_1317"/>
<organism evidence="3 4">
    <name type="scientific">Glaciecola nitratireducens (strain JCM 12485 / KCTC 12276 / FR1064)</name>
    <dbReference type="NCBI Taxonomy" id="1085623"/>
    <lineage>
        <taxon>Bacteria</taxon>
        <taxon>Pseudomonadati</taxon>
        <taxon>Pseudomonadota</taxon>
        <taxon>Gammaproteobacteria</taxon>
        <taxon>Alteromonadales</taxon>
        <taxon>Alteromonadaceae</taxon>
        <taxon>Brumicola</taxon>
    </lineage>
</organism>
<evidence type="ECO:0000256" key="1">
    <source>
        <dbReference type="PROSITE-ProRule" id="PRU00703"/>
    </source>
</evidence>
<sequence>MKNLTLYNTESIDELVWPNDQLSVSKNTPALNILTDFRHNLPRVIGANVKAIDVEAMMKLAHVKMKLVVDTNNKFVGFITLTDISEENLLKKVNKSTSRGELLVSDFMHPRESLKCFDYTELTNATVSDVLETQKNNHQQHCLVIDREKHEIRGLISARDVARLIQRSFDIEEHLSFKALFKELEV</sequence>
<protein>
    <submittedName>
        <fullName evidence="3">CBS domain protein</fullName>
    </submittedName>
</protein>
<dbReference type="RefSeq" id="WP_014108315.1">
    <property type="nucleotide sequence ID" value="NC_016041.1"/>
</dbReference>
<gene>
    <name evidence="3" type="ordered locus">GNIT_1317</name>
</gene>
<dbReference type="STRING" id="1085623.GNIT_1317"/>
<dbReference type="InterPro" id="IPR046342">
    <property type="entry name" value="CBS_dom_sf"/>
</dbReference>
<keyword evidence="4" id="KW-1185">Reference proteome</keyword>
<dbReference type="CDD" id="cd04640">
    <property type="entry name" value="CBS_pair_proteobact"/>
    <property type="match status" value="1"/>
</dbReference>
<dbReference type="OrthoDB" id="5295117at2"/>
<dbReference type="SUPFAM" id="SSF54631">
    <property type="entry name" value="CBS-domain pair"/>
    <property type="match status" value="1"/>
</dbReference>
<accession>G4QGB6</accession>
<dbReference type="EMBL" id="CP003060">
    <property type="protein sequence ID" value="AEP29441.1"/>
    <property type="molecule type" value="Genomic_DNA"/>
</dbReference>
<dbReference type="Gene3D" id="3.10.580.10">
    <property type="entry name" value="CBS-domain"/>
    <property type="match status" value="1"/>
</dbReference>
<dbReference type="eggNOG" id="COG0517">
    <property type="taxonomic scope" value="Bacteria"/>
</dbReference>
<name>G4QGB6_GLANF</name>
<dbReference type="InterPro" id="IPR000644">
    <property type="entry name" value="CBS_dom"/>
</dbReference>
<evidence type="ECO:0000259" key="2">
    <source>
        <dbReference type="PROSITE" id="PS51371"/>
    </source>
</evidence>